<dbReference type="AlphaFoldDB" id="A0A8C5JG00"/>
<proteinExistence type="predicted"/>
<keyword evidence="2" id="KW-1185">Reference proteome</keyword>
<protein>
    <submittedName>
        <fullName evidence="1">Uncharacterized protein</fullName>
    </submittedName>
</protein>
<dbReference type="Ensembl" id="ENSJHYT00000023113.1">
    <property type="protein sequence ID" value="ENSJHYP00000019164.1"/>
    <property type="gene ID" value="ENSJHYG00000014573.1"/>
</dbReference>
<name>A0A8C5JG00_JUNHY</name>
<organism evidence="1 2">
    <name type="scientific">Junco hyemalis</name>
    <name type="common">Dark-eyed junco</name>
    <dbReference type="NCBI Taxonomy" id="40217"/>
    <lineage>
        <taxon>Eukaryota</taxon>
        <taxon>Metazoa</taxon>
        <taxon>Chordata</taxon>
        <taxon>Craniata</taxon>
        <taxon>Vertebrata</taxon>
        <taxon>Euteleostomi</taxon>
        <taxon>Archelosauria</taxon>
        <taxon>Archosauria</taxon>
        <taxon>Dinosauria</taxon>
        <taxon>Saurischia</taxon>
        <taxon>Theropoda</taxon>
        <taxon>Coelurosauria</taxon>
        <taxon>Aves</taxon>
        <taxon>Neognathae</taxon>
        <taxon>Neoaves</taxon>
        <taxon>Telluraves</taxon>
        <taxon>Australaves</taxon>
        <taxon>Passeriformes</taxon>
        <taxon>Passerellidae</taxon>
        <taxon>Junco</taxon>
    </lineage>
</organism>
<evidence type="ECO:0000313" key="1">
    <source>
        <dbReference type="Ensembl" id="ENSJHYP00000019164.1"/>
    </source>
</evidence>
<accession>A0A8C5JG00</accession>
<reference evidence="1" key="2">
    <citation type="submission" date="2025-09" db="UniProtKB">
        <authorList>
            <consortium name="Ensembl"/>
        </authorList>
    </citation>
    <scope>IDENTIFICATION</scope>
</reference>
<evidence type="ECO:0000313" key="2">
    <source>
        <dbReference type="Proteomes" id="UP000694408"/>
    </source>
</evidence>
<reference evidence="1" key="1">
    <citation type="submission" date="2025-08" db="UniProtKB">
        <authorList>
            <consortium name="Ensembl"/>
        </authorList>
    </citation>
    <scope>IDENTIFICATION</scope>
</reference>
<dbReference type="Proteomes" id="UP000694408">
    <property type="component" value="Unplaced"/>
</dbReference>
<sequence>MPPWKGNDAANPSPFHCSSTFTPCPAAQPTQSQGPGDTGMIQRLSRLCVYCLSRNVKV</sequence>